<evidence type="ECO:0000313" key="2">
    <source>
        <dbReference type="Proteomes" id="UP000435036"/>
    </source>
</evidence>
<dbReference type="AlphaFoldDB" id="A0A6N8KSR5"/>
<name>A0A6N8KSR5_9SPHI</name>
<accession>A0A6N8KSR5</accession>
<protein>
    <submittedName>
        <fullName evidence="1">Uncharacterized protein</fullName>
    </submittedName>
</protein>
<dbReference type="Proteomes" id="UP000435036">
    <property type="component" value="Unassembled WGS sequence"/>
</dbReference>
<keyword evidence="2" id="KW-1185">Reference proteome</keyword>
<sequence>MLDPTAESSPLSTSLYRDLLTKLEITEAFEKAILPYLPSILYPQLAPEQEKTFKDYQEKYFRQSVEEWLISEAEKRCTTTEVQEMLNQPLDTVLEDYKESIKALDRAIEDRMDAIYLDAHQLLSGIEITGVPNPADPFAYFTVQRTDGWYEVEAYDFWMLQRMHIKKQAFISADELGKLKMEAITLDQLVLAWKPTALQVQALATHFSKPSPPPLCLISKQRIICILQDLPPLQDATLLLNTPWTADRLSDYLQNLL</sequence>
<organism evidence="1 2">
    <name type="scientific">Sphingobacterium humi</name>
    <dbReference type="NCBI Taxonomy" id="1796905"/>
    <lineage>
        <taxon>Bacteria</taxon>
        <taxon>Pseudomonadati</taxon>
        <taxon>Bacteroidota</taxon>
        <taxon>Sphingobacteriia</taxon>
        <taxon>Sphingobacteriales</taxon>
        <taxon>Sphingobacteriaceae</taxon>
        <taxon>Sphingobacterium</taxon>
    </lineage>
</organism>
<comment type="caution">
    <text evidence="1">The sequence shown here is derived from an EMBL/GenBank/DDBJ whole genome shotgun (WGS) entry which is preliminary data.</text>
</comment>
<dbReference type="RefSeq" id="WP_160367120.1">
    <property type="nucleotide sequence ID" value="NZ_WSQA01000001.1"/>
</dbReference>
<dbReference type="OrthoDB" id="714139at2"/>
<evidence type="ECO:0000313" key="1">
    <source>
        <dbReference type="EMBL" id="MVZ60465.1"/>
    </source>
</evidence>
<gene>
    <name evidence="1" type="ORF">GQF63_00375</name>
</gene>
<dbReference type="EMBL" id="WSQA01000001">
    <property type="protein sequence ID" value="MVZ60465.1"/>
    <property type="molecule type" value="Genomic_DNA"/>
</dbReference>
<reference evidence="1 2" key="1">
    <citation type="submission" date="2019-12" db="EMBL/GenBank/DDBJ databases">
        <authorList>
            <person name="Dong K."/>
        </authorList>
    </citation>
    <scope>NUCLEOTIDE SEQUENCE [LARGE SCALE GENOMIC DNA]</scope>
    <source>
        <strain evidence="1 2">JCM 31225</strain>
    </source>
</reference>
<proteinExistence type="predicted"/>